<proteinExistence type="predicted"/>
<dbReference type="EMBL" id="LN679172">
    <property type="protein sequence ID" value="CEL62889.1"/>
    <property type="molecule type" value="Genomic_DNA"/>
</dbReference>
<dbReference type="Proteomes" id="UP000059188">
    <property type="component" value="Unassembled WGS sequence"/>
</dbReference>
<dbReference type="AlphaFoldDB" id="A0A0B7G1B4"/>
<reference evidence="1 2" key="1">
    <citation type="submission" date="2014-11" db="EMBL/GenBank/DDBJ databases">
        <authorList>
            <person name="Wibberg Daniel"/>
        </authorList>
    </citation>
    <scope>NUCLEOTIDE SEQUENCE [LARGE SCALE GENOMIC DNA]</scope>
    <source>
        <strain evidence="1">Rhizoctonia solani AG1-IB 7/3/14</strain>
    </source>
</reference>
<gene>
    <name evidence="1" type="ORF">RSOLAG1IB_10557</name>
</gene>
<organism evidence="1 2">
    <name type="scientific">Thanatephorus cucumeris (strain AG1-IB / isolate 7/3/14)</name>
    <name type="common">Lettuce bottom rot fungus</name>
    <name type="synonym">Rhizoctonia solani</name>
    <dbReference type="NCBI Taxonomy" id="1108050"/>
    <lineage>
        <taxon>Eukaryota</taxon>
        <taxon>Fungi</taxon>
        <taxon>Dikarya</taxon>
        <taxon>Basidiomycota</taxon>
        <taxon>Agaricomycotina</taxon>
        <taxon>Agaricomycetes</taxon>
        <taxon>Cantharellales</taxon>
        <taxon>Ceratobasidiaceae</taxon>
        <taxon>Rhizoctonia</taxon>
        <taxon>Rhizoctonia solani AG-1</taxon>
    </lineage>
</organism>
<protein>
    <submittedName>
        <fullName evidence="1">Uncharacterized protein</fullName>
    </submittedName>
</protein>
<name>A0A0B7G1B4_THACB</name>
<accession>A0A0B7G1B4</accession>
<evidence type="ECO:0000313" key="1">
    <source>
        <dbReference type="EMBL" id="CEL62889.1"/>
    </source>
</evidence>
<evidence type="ECO:0000313" key="2">
    <source>
        <dbReference type="Proteomes" id="UP000059188"/>
    </source>
</evidence>
<keyword evidence="2" id="KW-1185">Reference proteome</keyword>
<sequence>MAGLVEVFAERLNDHRRRWILVITIVYINEEMTAWIARMPELKVFQRRADIGWRSGPNNEMLRAKKT</sequence>